<protein>
    <submittedName>
        <fullName evidence="1">Uncharacterized protein</fullName>
    </submittedName>
</protein>
<dbReference type="STRING" id="641524.ADICYQ_5342"/>
<dbReference type="Proteomes" id="UP000014974">
    <property type="component" value="Unassembled WGS sequence"/>
</dbReference>
<sequence length="44" mass="5307">MRYLNWNACMEVSQMEFEKAPLRFQIHKMKTIIFSSTLHFNDGI</sequence>
<organism evidence="1 2">
    <name type="scientific">Cyclobacterium qasimii M12-11B</name>
    <dbReference type="NCBI Taxonomy" id="641524"/>
    <lineage>
        <taxon>Bacteria</taxon>
        <taxon>Pseudomonadati</taxon>
        <taxon>Bacteroidota</taxon>
        <taxon>Cytophagia</taxon>
        <taxon>Cytophagales</taxon>
        <taxon>Cyclobacteriaceae</taxon>
        <taxon>Cyclobacterium</taxon>
    </lineage>
</organism>
<accession>S7V625</accession>
<comment type="caution">
    <text evidence="1">The sequence shown here is derived from an EMBL/GenBank/DDBJ whole genome shotgun (WGS) entry which is preliminary data.</text>
</comment>
<reference evidence="1 2" key="1">
    <citation type="journal article" date="2013" name="Genome Announc.">
        <title>Draft Genome Sequence of Cyclobacterium qasimii Strain M12-11BT, Isolated from Arctic Marine Sediment.</title>
        <authorList>
            <person name="Shivaji S."/>
            <person name="Ara S."/>
            <person name="Singh A."/>
            <person name="Kumar Pinnaka A."/>
        </authorList>
    </citation>
    <scope>NUCLEOTIDE SEQUENCE [LARGE SCALE GENOMIC DNA]</scope>
    <source>
        <strain evidence="1 2">M12-11B</strain>
    </source>
</reference>
<name>S7V625_9BACT</name>
<dbReference type="AlphaFoldDB" id="S7V625"/>
<gene>
    <name evidence="1" type="ORF">ADICYQ_5342</name>
</gene>
<evidence type="ECO:0000313" key="2">
    <source>
        <dbReference type="Proteomes" id="UP000014974"/>
    </source>
</evidence>
<proteinExistence type="predicted"/>
<evidence type="ECO:0000313" key="1">
    <source>
        <dbReference type="EMBL" id="EPR65635.1"/>
    </source>
</evidence>
<dbReference type="EMBL" id="ATNM01000189">
    <property type="protein sequence ID" value="EPR65635.1"/>
    <property type="molecule type" value="Genomic_DNA"/>
</dbReference>